<comment type="catalytic activity">
    <reaction evidence="11">
        <text>D-glucose + ATP = D-glucose 6-phosphate + ADP + H(+)</text>
        <dbReference type="Rhea" id="RHEA:17825"/>
        <dbReference type="ChEBI" id="CHEBI:4167"/>
        <dbReference type="ChEBI" id="CHEBI:15378"/>
        <dbReference type="ChEBI" id="CHEBI:30616"/>
        <dbReference type="ChEBI" id="CHEBI:61548"/>
        <dbReference type="ChEBI" id="CHEBI:456216"/>
        <dbReference type="EC" id="2.7.1.1"/>
    </reaction>
    <physiologicalReaction direction="left-to-right" evidence="11">
        <dbReference type="Rhea" id="RHEA:17826"/>
    </physiologicalReaction>
</comment>
<dbReference type="Pfam" id="PF03727">
    <property type="entry name" value="Hexokinase_2"/>
    <property type="match status" value="1"/>
</dbReference>
<dbReference type="GO" id="GO:0006013">
    <property type="term" value="P:mannose metabolic process"/>
    <property type="evidence" value="ECO:0007669"/>
    <property type="project" value="TreeGrafter"/>
</dbReference>
<comment type="catalytic activity">
    <reaction evidence="10">
        <text>D-fructose + ATP = D-fructose 6-phosphate + ADP + H(+)</text>
        <dbReference type="Rhea" id="RHEA:16125"/>
        <dbReference type="ChEBI" id="CHEBI:15378"/>
        <dbReference type="ChEBI" id="CHEBI:30616"/>
        <dbReference type="ChEBI" id="CHEBI:37721"/>
        <dbReference type="ChEBI" id="CHEBI:61527"/>
        <dbReference type="ChEBI" id="CHEBI:456216"/>
        <dbReference type="EC" id="2.7.1.1"/>
    </reaction>
    <physiologicalReaction direction="left-to-right" evidence="10">
        <dbReference type="Rhea" id="RHEA:16126"/>
    </physiologicalReaction>
</comment>
<keyword evidence="8 12" id="KW-0324">Glycolysis</keyword>
<keyword evidence="7 12" id="KW-0067">ATP-binding</keyword>
<dbReference type="GO" id="GO:0019158">
    <property type="term" value="F:mannokinase activity"/>
    <property type="evidence" value="ECO:0007669"/>
    <property type="project" value="TreeGrafter"/>
</dbReference>
<evidence type="ECO:0000256" key="2">
    <source>
        <dbReference type="ARBA" id="ARBA00005028"/>
    </source>
</evidence>
<dbReference type="EC" id="2.7.1.-" evidence="12"/>
<dbReference type="InterPro" id="IPR022673">
    <property type="entry name" value="Hexokinase_C"/>
</dbReference>
<evidence type="ECO:0000256" key="13">
    <source>
        <dbReference type="SAM" id="MobiDB-lite"/>
    </source>
</evidence>
<comment type="similarity">
    <text evidence="3 12">Belongs to the hexokinase family.</text>
</comment>
<feature type="region of interest" description="Disordered" evidence="13">
    <location>
        <begin position="73"/>
        <end position="99"/>
    </location>
</feature>
<dbReference type="PRINTS" id="PR00475">
    <property type="entry name" value="HEXOKINASE"/>
</dbReference>
<dbReference type="PANTHER" id="PTHR19443">
    <property type="entry name" value="HEXOKINASE"/>
    <property type="match status" value="1"/>
</dbReference>
<dbReference type="InterPro" id="IPR043129">
    <property type="entry name" value="ATPase_NBD"/>
</dbReference>
<evidence type="ECO:0000313" key="16">
    <source>
        <dbReference type="EMBL" id="OQN95506.1"/>
    </source>
</evidence>
<dbReference type="EMBL" id="NAJO01000092">
    <property type="protein sequence ID" value="OQN95506.1"/>
    <property type="molecule type" value="Genomic_DNA"/>
</dbReference>
<evidence type="ECO:0000256" key="10">
    <source>
        <dbReference type="ARBA" id="ARBA00047905"/>
    </source>
</evidence>
<comment type="pathway">
    <text evidence="1">Carbohydrate degradation; glycolysis; D-glyceraldehyde 3-phosphate and glycerone phosphate from D-glucose: step 1/4.</text>
</comment>
<evidence type="ECO:0000256" key="11">
    <source>
        <dbReference type="ARBA" id="ARBA00048160"/>
    </source>
</evidence>
<dbReference type="Proteomes" id="UP000192596">
    <property type="component" value="Unassembled WGS sequence"/>
</dbReference>
<evidence type="ECO:0000256" key="6">
    <source>
        <dbReference type="ARBA" id="ARBA00022777"/>
    </source>
</evidence>
<keyword evidence="4 12" id="KW-0808">Transferase</keyword>
<dbReference type="SUPFAM" id="SSF53067">
    <property type="entry name" value="Actin-like ATPase domain"/>
    <property type="match status" value="2"/>
</dbReference>
<feature type="compositionally biased region" description="Basic and acidic residues" evidence="13">
    <location>
        <begin position="7"/>
        <end position="23"/>
    </location>
</feature>
<dbReference type="Gene3D" id="1.10.287.1250">
    <property type="match status" value="1"/>
</dbReference>
<dbReference type="GO" id="GO:0004340">
    <property type="term" value="F:glucokinase activity"/>
    <property type="evidence" value="ECO:0007669"/>
    <property type="project" value="TreeGrafter"/>
</dbReference>
<dbReference type="PROSITE" id="PS51748">
    <property type="entry name" value="HEXOKINASE_2"/>
    <property type="match status" value="1"/>
</dbReference>
<dbReference type="Gene3D" id="3.40.367.20">
    <property type="match status" value="1"/>
</dbReference>
<dbReference type="GO" id="GO:0006096">
    <property type="term" value="P:glycolytic process"/>
    <property type="evidence" value="ECO:0007669"/>
    <property type="project" value="UniProtKB-UniPathway"/>
</dbReference>
<dbReference type="FunFam" id="3.40.367.20:FF:000004">
    <property type="entry name" value="Phosphotransferase"/>
    <property type="match status" value="1"/>
</dbReference>
<dbReference type="OrthoDB" id="419537at2759"/>
<keyword evidence="17" id="KW-1185">Reference proteome</keyword>
<evidence type="ECO:0000256" key="1">
    <source>
        <dbReference type="ARBA" id="ARBA00004888"/>
    </source>
</evidence>
<dbReference type="InterPro" id="IPR001312">
    <property type="entry name" value="Hexokinase"/>
</dbReference>
<evidence type="ECO:0000256" key="4">
    <source>
        <dbReference type="ARBA" id="ARBA00022679"/>
    </source>
</evidence>
<evidence type="ECO:0000256" key="9">
    <source>
        <dbReference type="ARBA" id="ARBA00044613"/>
    </source>
</evidence>
<feature type="domain" description="Hexokinase N-terminal" evidence="14">
    <location>
        <begin position="37"/>
        <end position="260"/>
    </location>
</feature>
<proteinExistence type="inferred from homology"/>
<dbReference type="Pfam" id="PF00349">
    <property type="entry name" value="Hexokinase_1"/>
    <property type="match status" value="1"/>
</dbReference>
<dbReference type="FunFam" id="3.30.420.40:FF:000805">
    <property type="entry name" value="Hexokinase-2"/>
    <property type="match status" value="1"/>
</dbReference>
<dbReference type="GO" id="GO:0006006">
    <property type="term" value="P:glucose metabolic process"/>
    <property type="evidence" value="ECO:0007669"/>
    <property type="project" value="TreeGrafter"/>
</dbReference>
<dbReference type="AlphaFoldDB" id="A0A1V8S8N3"/>
<comment type="caution">
    <text evidence="16">The sequence shown here is derived from an EMBL/GenBank/DDBJ whole genome shotgun (WGS) entry which is preliminary data.</text>
</comment>
<comment type="catalytic activity">
    <reaction evidence="9">
        <text>a D-hexose + ATP = a D-hexose 6-phosphate + ADP + H(+)</text>
        <dbReference type="Rhea" id="RHEA:22740"/>
        <dbReference type="ChEBI" id="CHEBI:4194"/>
        <dbReference type="ChEBI" id="CHEBI:15378"/>
        <dbReference type="ChEBI" id="CHEBI:30616"/>
        <dbReference type="ChEBI" id="CHEBI:229467"/>
        <dbReference type="ChEBI" id="CHEBI:456216"/>
        <dbReference type="EC" id="2.7.1.1"/>
    </reaction>
    <physiologicalReaction direction="left-to-right" evidence="9">
        <dbReference type="Rhea" id="RHEA:22741"/>
    </physiologicalReaction>
</comment>
<dbReference type="UniPathway" id="UPA00109">
    <property type="reaction ID" value="UER00180"/>
</dbReference>
<dbReference type="GO" id="GO:0001678">
    <property type="term" value="P:intracellular glucose homeostasis"/>
    <property type="evidence" value="ECO:0007669"/>
    <property type="project" value="InterPro"/>
</dbReference>
<evidence type="ECO:0000259" key="15">
    <source>
        <dbReference type="Pfam" id="PF03727"/>
    </source>
</evidence>
<comment type="pathway">
    <text evidence="2">Carbohydrate metabolism; hexose metabolism.</text>
</comment>
<protein>
    <recommendedName>
        <fullName evidence="12">Phosphotransferase</fullName>
        <ecNumber evidence="12">2.7.1.-</ecNumber>
    </recommendedName>
</protein>
<accession>A0A1V8S8N3</accession>
<feature type="domain" description="Hexokinase C-terminal" evidence="15">
    <location>
        <begin position="267"/>
        <end position="504"/>
    </location>
</feature>
<dbReference type="GO" id="GO:0005536">
    <property type="term" value="F:D-glucose binding"/>
    <property type="evidence" value="ECO:0007669"/>
    <property type="project" value="InterPro"/>
</dbReference>
<dbReference type="GO" id="GO:0005524">
    <property type="term" value="F:ATP binding"/>
    <property type="evidence" value="ECO:0007669"/>
    <property type="project" value="UniProtKB-UniRule"/>
</dbReference>
<dbReference type="InParanoid" id="A0A1V8S8N3"/>
<dbReference type="InterPro" id="IPR022672">
    <property type="entry name" value="Hexokinase_N"/>
</dbReference>
<evidence type="ECO:0000256" key="7">
    <source>
        <dbReference type="ARBA" id="ARBA00022840"/>
    </source>
</evidence>
<dbReference type="PANTHER" id="PTHR19443:SF16">
    <property type="entry name" value="HEXOKINASE TYPE 1-RELATED"/>
    <property type="match status" value="1"/>
</dbReference>
<name>A0A1V8S8N3_9PEZI</name>
<sequence length="520" mass="58026">MTLTPKTTDEDKRRDSKRDDAHLDGFGPLPVALETELRKLEQAFTVDTAKLKEISLHFENELRKGLSRVSRCLLPSPPSSPHSDESDSEDYFGFQTEEGNLPMNPTWVLGWPSGRETGEYLTLDLGGTKLRICWVTLSDRNNEPIVDQEIYQIPEHYKAGEAEQLWSFLANSIADFVQDRELEPDEGTVLPLGFTFSYPAVQEYIDHGVLHTWTKGWDIKGVEGHDVAGQLRQAIRRKGLPIDIVALMNDTTGAMIASAYHDPETIIGAITGPGCNACYMENCGSISKLDGHSLPANLPMAINCEYGAFDNEHLVLPRTEYDVAIDEESPRPGEQAFEKMSAGMYCSEIFRQIVLDLWTRKLVFKGQSATKLKVPYVLDIDFMFDLEEDFSHKLSKTRMLLRSVLQLDANDAELLFCRHIVEIINTRSTRLSTCGVSAICRKKDIKSGHVAADAVMASRPRLKARWAQALGEVLDWPQDREHDPIIMTVARDGSGVGAAVISAMTLQRIADGDLTGVKQK</sequence>
<dbReference type="GO" id="GO:0005829">
    <property type="term" value="C:cytosol"/>
    <property type="evidence" value="ECO:0007669"/>
    <property type="project" value="TreeGrafter"/>
</dbReference>
<evidence type="ECO:0000256" key="3">
    <source>
        <dbReference type="ARBA" id="ARBA00009225"/>
    </source>
</evidence>
<evidence type="ECO:0000256" key="8">
    <source>
        <dbReference type="ARBA" id="ARBA00023152"/>
    </source>
</evidence>
<dbReference type="GO" id="GO:0008865">
    <property type="term" value="F:fructokinase activity"/>
    <property type="evidence" value="ECO:0007669"/>
    <property type="project" value="TreeGrafter"/>
</dbReference>
<keyword evidence="5 12" id="KW-0547">Nucleotide-binding</keyword>
<reference evidence="17" key="1">
    <citation type="submission" date="2017-03" db="EMBL/GenBank/DDBJ databases">
        <title>Genomes of endolithic fungi from Antarctica.</title>
        <authorList>
            <person name="Coleine C."/>
            <person name="Masonjones S."/>
            <person name="Stajich J.E."/>
        </authorList>
    </citation>
    <scope>NUCLEOTIDE SEQUENCE [LARGE SCALE GENOMIC DNA]</scope>
    <source>
        <strain evidence="17">CCFEE 5527</strain>
    </source>
</reference>
<evidence type="ECO:0000256" key="5">
    <source>
        <dbReference type="ARBA" id="ARBA00022741"/>
    </source>
</evidence>
<dbReference type="STRING" id="1507870.A0A1V8S8N3"/>
<dbReference type="GO" id="GO:0005739">
    <property type="term" value="C:mitochondrion"/>
    <property type="evidence" value="ECO:0007669"/>
    <property type="project" value="TreeGrafter"/>
</dbReference>
<organism evidence="16 17">
    <name type="scientific">Cryoendolithus antarcticus</name>
    <dbReference type="NCBI Taxonomy" id="1507870"/>
    <lineage>
        <taxon>Eukaryota</taxon>
        <taxon>Fungi</taxon>
        <taxon>Dikarya</taxon>
        <taxon>Ascomycota</taxon>
        <taxon>Pezizomycotina</taxon>
        <taxon>Dothideomycetes</taxon>
        <taxon>Dothideomycetidae</taxon>
        <taxon>Cladosporiales</taxon>
        <taxon>Cladosporiaceae</taxon>
        <taxon>Cryoendolithus</taxon>
    </lineage>
</organism>
<evidence type="ECO:0000313" key="17">
    <source>
        <dbReference type="Proteomes" id="UP000192596"/>
    </source>
</evidence>
<dbReference type="Gene3D" id="3.30.420.40">
    <property type="match status" value="1"/>
</dbReference>
<feature type="region of interest" description="Disordered" evidence="13">
    <location>
        <begin position="1"/>
        <end position="28"/>
    </location>
</feature>
<evidence type="ECO:0000259" key="14">
    <source>
        <dbReference type="Pfam" id="PF00349"/>
    </source>
</evidence>
<keyword evidence="6 12" id="KW-0418">Kinase</keyword>
<gene>
    <name evidence="16" type="ORF">B0A48_18378</name>
</gene>
<evidence type="ECO:0000256" key="12">
    <source>
        <dbReference type="RuleBase" id="RU362007"/>
    </source>
</evidence>